<keyword evidence="1 2" id="KW-0694">RNA-binding</keyword>
<feature type="region of interest" description="Disordered" evidence="3">
    <location>
        <begin position="46"/>
        <end position="79"/>
    </location>
</feature>
<dbReference type="GO" id="GO:0003723">
    <property type="term" value="F:RNA binding"/>
    <property type="evidence" value="ECO:0007669"/>
    <property type="project" value="UniProtKB-UniRule"/>
</dbReference>
<dbReference type="Pfam" id="PF00076">
    <property type="entry name" value="RRM_1"/>
    <property type="match status" value="2"/>
</dbReference>
<dbReference type="SUPFAM" id="SSF54928">
    <property type="entry name" value="RNA-binding domain, RBD"/>
    <property type="match status" value="1"/>
</dbReference>
<dbReference type="InterPro" id="IPR035979">
    <property type="entry name" value="RBD_domain_sf"/>
</dbReference>
<evidence type="ECO:0000256" key="1">
    <source>
        <dbReference type="ARBA" id="ARBA00022884"/>
    </source>
</evidence>
<dbReference type="FunFam" id="3.30.70.330:FF:000335">
    <property type="entry name" value="RNA-binding protein with multiple splicing 2"/>
    <property type="match status" value="1"/>
</dbReference>
<reference evidence="5" key="1">
    <citation type="submission" date="2015-07" db="EMBL/GenBank/DDBJ databases">
        <title>Transcriptome Assembly of Anthurium amnicola.</title>
        <authorList>
            <person name="Suzuki J."/>
        </authorList>
    </citation>
    <scope>NUCLEOTIDE SEQUENCE</scope>
</reference>
<feature type="compositionally biased region" description="Pro residues" evidence="3">
    <location>
        <begin position="50"/>
        <end position="65"/>
    </location>
</feature>
<dbReference type="Gene3D" id="3.30.70.330">
    <property type="match status" value="2"/>
</dbReference>
<evidence type="ECO:0000256" key="2">
    <source>
        <dbReference type="PROSITE-ProRule" id="PRU00176"/>
    </source>
</evidence>
<organism evidence="5">
    <name type="scientific">Anthurium amnicola</name>
    <dbReference type="NCBI Taxonomy" id="1678845"/>
    <lineage>
        <taxon>Eukaryota</taxon>
        <taxon>Viridiplantae</taxon>
        <taxon>Streptophyta</taxon>
        <taxon>Embryophyta</taxon>
        <taxon>Tracheophyta</taxon>
        <taxon>Spermatophyta</taxon>
        <taxon>Magnoliopsida</taxon>
        <taxon>Liliopsida</taxon>
        <taxon>Araceae</taxon>
        <taxon>Pothoideae</taxon>
        <taxon>Potheae</taxon>
        <taxon>Anthurium</taxon>
    </lineage>
</organism>
<evidence type="ECO:0000259" key="4">
    <source>
        <dbReference type="PROSITE" id="PS50102"/>
    </source>
</evidence>
<dbReference type="SMART" id="SM00360">
    <property type="entry name" value="RRM"/>
    <property type="match status" value="2"/>
</dbReference>
<dbReference type="InterPro" id="IPR012677">
    <property type="entry name" value="Nucleotide-bd_a/b_plait_sf"/>
</dbReference>
<accession>A0A1D1YJ25</accession>
<protein>
    <submittedName>
        <fullName evidence="5">RNA-binding protein with multiple splicing</fullName>
    </submittedName>
</protein>
<name>A0A1D1YJ25_9ARAE</name>
<proteinExistence type="predicted"/>
<sequence>ANLTSTPARRAPAPRPISETLSVLSAMADPAAAYYPHHLHSQLHYAYYDPPAPPPGAQQQPPPPGLHSQYYPAHHQEPPPAAAAAYGATYPYAAFQLSSGDEVRTLFIAGLPDDVKTREIYHLFREFPGYESCHVRCTGQSTQAFAFTVFSDQQSALAAMHTLNGMVFDLEKESTLFIDLAKTNSRSKRPRTEDGLLYPSDKKVRGAGGFSRGFPEDGVGSNIHMPGMGNSAHNGYPSTQSHMNFNFEAKSAQDPNKSQTFNTDPCPTLFVANLAPTCSEAELIHVFSRCRGFLKLKMQNKRGVPVAFVDFQDVACSTEARSHLQGTLLYSLDGEGMRLEYAKTRMGLRKRERA</sequence>
<dbReference type="AlphaFoldDB" id="A0A1D1YJ25"/>
<evidence type="ECO:0000313" key="5">
    <source>
        <dbReference type="EMBL" id="JAT54636.1"/>
    </source>
</evidence>
<feature type="domain" description="RRM" evidence="4">
    <location>
        <begin position="267"/>
        <end position="344"/>
    </location>
</feature>
<dbReference type="PANTHER" id="PTHR10501">
    <property type="entry name" value="U1 SMALL NUCLEAR RIBONUCLEOPROTEIN A/U2 SMALL NUCLEAR RIBONUCLEOPROTEIN B"/>
    <property type="match status" value="1"/>
</dbReference>
<evidence type="ECO:0000256" key="3">
    <source>
        <dbReference type="SAM" id="MobiDB-lite"/>
    </source>
</evidence>
<dbReference type="FunFam" id="3.30.70.330:FF:000404">
    <property type="entry name" value="RNA-binding protein with multiple splicing"/>
    <property type="match status" value="1"/>
</dbReference>
<gene>
    <name evidence="5" type="primary">Rbpms_4</name>
    <name evidence="5" type="ORF">g.108773</name>
</gene>
<dbReference type="InterPro" id="IPR000504">
    <property type="entry name" value="RRM_dom"/>
</dbReference>
<feature type="non-terminal residue" evidence="5">
    <location>
        <position position="1"/>
    </location>
</feature>
<dbReference type="PROSITE" id="PS50102">
    <property type="entry name" value="RRM"/>
    <property type="match status" value="2"/>
</dbReference>
<dbReference type="EMBL" id="GDJX01013300">
    <property type="protein sequence ID" value="JAT54636.1"/>
    <property type="molecule type" value="Transcribed_RNA"/>
</dbReference>
<feature type="domain" description="RRM" evidence="4">
    <location>
        <begin position="104"/>
        <end position="183"/>
    </location>
</feature>